<dbReference type="InterPro" id="IPR020846">
    <property type="entry name" value="MFS_dom"/>
</dbReference>
<evidence type="ECO:0000256" key="1">
    <source>
        <dbReference type="ARBA" id="ARBA00004141"/>
    </source>
</evidence>
<comment type="subcellular location">
    <subcellularLocation>
        <location evidence="1">Membrane</location>
        <topology evidence="1">Multi-pass membrane protein</topology>
    </subcellularLocation>
</comment>
<dbReference type="InterPro" id="IPR036259">
    <property type="entry name" value="MFS_trans_sf"/>
</dbReference>
<feature type="transmembrane region" description="Helical" evidence="8">
    <location>
        <begin position="350"/>
        <end position="374"/>
    </location>
</feature>
<evidence type="ECO:0000256" key="2">
    <source>
        <dbReference type="ARBA" id="ARBA00010992"/>
    </source>
</evidence>
<evidence type="ECO:0000256" key="8">
    <source>
        <dbReference type="SAM" id="Phobius"/>
    </source>
</evidence>
<feature type="transmembrane region" description="Helical" evidence="8">
    <location>
        <begin position="290"/>
        <end position="311"/>
    </location>
</feature>
<dbReference type="PROSITE" id="PS00216">
    <property type="entry name" value="SUGAR_TRANSPORT_1"/>
    <property type="match status" value="1"/>
</dbReference>
<feature type="transmembrane region" description="Helical" evidence="8">
    <location>
        <begin position="386"/>
        <end position="405"/>
    </location>
</feature>
<keyword evidence="11" id="KW-1185">Reference proteome</keyword>
<evidence type="ECO:0000256" key="3">
    <source>
        <dbReference type="ARBA" id="ARBA00022448"/>
    </source>
</evidence>
<dbReference type="NCBIfam" id="TIGR00879">
    <property type="entry name" value="SP"/>
    <property type="match status" value="1"/>
</dbReference>
<keyword evidence="4 8" id="KW-0812">Transmembrane</keyword>
<dbReference type="InterPro" id="IPR050814">
    <property type="entry name" value="Myo-inositol_Transporter"/>
</dbReference>
<feature type="transmembrane region" description="Helical" evidence="8">
    <location>
        <begin position="135"/>
        <end position="162"/>
    </location>
</feature>
<sequence>MRYKKISVTAITLIASLGGFLFGFDMAVVSGVLPLLKDQFNLSATMEGWFVSSALVGCILGVAVSGELTDRIGRKKPLLIAAVLFLFSALGCALMPTLNGVITSRLVGGIGIGLASNIVPLYISEMAPAGRRGRLITYYQFALTLGILVAYLSNAGLLKWSLGYEPTGNDTGFAISRLTTEVWRLMLGLGALPAITFLLGLVRVPESPSWLLQRGRLTESSAVLSALGRDMPSNPQPVHHDHGSYRELFSPRWRKALLIGLLLPLFSQFSGINAIIYYGPSILNDAGISLSNSLISQVIFGAANMLFTLVAVWKVDSLGRRPLYLAGTLGAFLSLLVVGMLFKVGATTGIGLLIAVLAFLACFAFSIGPLKFVVAAEIFPAKIRGRAMAVSIMVMWIADTIVGQLTPLLLRNLGTPITFWIFSAFCIIAFVTVYRLLPETKGKSLEQIEADWKDEHDTDVYNRSLSKKSMVKKTY</sequence>
<dbReference type="PROSITE" id="PS00217">
    <property type="entry name" value="SUGAR_TRANSPORT_2"/>
    <property type="match status" value="1"/>
</dbReference>
<dbReference type="InterPro" id="IPR005829">
    <property type="entry name" value="Sugar_transporter_CS"/>
</dbReference>
<dbReference type="RefSeq" id="WP_114791408.1">
    <property type="nucleotide sequence ID" value="NZ_CP139960.1"/>
</dbReference>
<feature type="transmembrane region" description="Helical" evidence="8">
    <location>
        <begin position="78"/>
        <end position="96"/>
    </location>
</feature>
<accession>A0ABZ0W9L0</accession>
<evidence type="ECO:0000256" key="7">
    <source>
        <dbReference type="RuleBase" id="RU003346"/>
    </source>
</evidence>
<reference evidence="10 11" key="1">
    <citation type="submission" date="2023-12" db="EMBL/GenBank/DDBJ databases">
        <title>Genome sequencing and assembly of bacterial species from a model synthetic community.</title>
        <authorList>
            <person name="Hogle S.L."/>
        </authorList>
    </citation>
    <scope>NUCLEOTIDE SEQUENCE [LARGE SCALE GENOMIC DNA]</scope>
    <source>
        <strain evidence="10 11">HAMBI_3031</strain>
    </source>
</reference>
<dbReference type="PANTHER" id="PTHR48020">
    <property type="entry name" value="PROTON MYO-INOSITOL COTRANSPORTER"/>
    <property type="match status" value="1"/>
</dbReference>
<evidence type="ECO:0000259" key="9">
    <source>
        <dbReference type="PROSITE" id="PS50850"/>
    </source>
</evidence>
<keyword evidence="6 8" id="KW-0472">Membrane</keyword>
<dbReference type="Gene3D" id="1.20.1250.20">
    <property type="entry name" value="MFS general substrate transporter like domains"/>
    <property type="match status" value="2"/>
</dbReference>
<keyword evidence="5 8" id="KW-1133">Transmembrane helix</keyword>
<proteinExistence type="inferred from homology"/>
<dbReference type="InterPro" id="IPR005828">
    <property type="entry name" value="MFS_sugar_transport-like"/>
</dbReference>
<feature type="transmembrane region" description="Helical" evidence="8">
    <location>
        <begin position="182"/>
        <end position="204"/>
    </location>
</feature>
<organism evidence="10 11">
    <name type="scientific">Niabella yanshanensis</name>
    <dbReference type="NCBI Taxonomy" id="577386"/>
    <lineage>
        <taxon>Bacteria</taxon>
        <taxon>Pseudomonadati</taxon>
        <taxon>Bacteroidota</taxon>
        <taxon>Chitinophagia</taxon>
        <taxon>Chitinophagales</taxon>
        <taxon>Chitinophagaceae</taxon>
        <taxon>Niabella</taxon>
    </lineage>
</organism>
<feature type="transmembrane region" description="Helical" evidence="8">
    <location>
        <begin position="48"/>
        <end position="66"/>
    </location>
</feature>
<evidence type="ECO:0000256" key="5">
    <source>
        <dbReference type="ARBA" id="ARBA00022989"/>
    </source>
</evidence>
<dbReference type="InterPro" id="IPR003663">
    <property type="entry name" value="Sugar/inositol_transpt"/>
</dbReference>
<name>A0ABZ0W9L0_9BACT</name>
<dbReference type="Pfam" id="PF00083">
    <property type="entry name" value="Sugar_tr"/>
    <property type="match status" value="1"/>
</dbReference>
<feature type="transmembrane region" description="Helical" evidence="8">
    <location>
        <begin position="323"/>
        <end position="344"/>
    </location>
</feature>
<protein>
    <submittedName>
        <fullName evidence="10">Sugar porter family MFS transporter</fullName>
    </submittedName>
</protein>
<evidence type="ECO:0000313" key="11">
    <source>
        <dbReference type="Proteomes" id="UP001325680"/>
    </source>
</evidence>
<evidence type="ECO:0000256" key="4">
    <source>
        <dbReference type="ARBA" id="ARBA00022692"/>
    </source>
</evidence>
<dbReference type="EMBL" id="CP139960">
    <property type="protein sequence ID" value="WQD38680.1"/>
    <property type="molecule type" value="Genomic_DNA"/>
</dbReference>
<evidence type="ECO:0000256" key="6">
    <source>
        <dbReference type="ARBA" id="ARBA00023136"/>
    </source>
</evidence>
<keyword evidence="3 7" id="KW-0813">Transport</keyword>
<feature type="transmembrane region" description="Helical" evidence="8">
    <location>
        <begin position="12"/>
        <end position="36"/>
    </location>
</feature>
<dbReference type="PROSITE" id="PS50850">
    <property type="entry name" value="MFS"/>
    <property type="match status" value="1"/>
</dbReference>
<feature type="transmembrane region" description="Helical" evidence="8">
    <location>
        <begin position="417"/>
        <end position="437"/>
    </location>
</feature>
<feature type="transmembrane region" description="Helical" evidence="8">
    <location>
        <begin position="256"/>
        <end position="278"/>
    </location>
</feature>
<comment type="similarity">
    <text evidence="2 7">Belongs to the major facilitator superfamily. Sugar transporter (TC 2.A.1.1) family.</text>
</comment>
<feature type="transmembrane region" description="Helical" evidence="8">
    <location>
        <begin position="102"/>
        <end position="123"/>
    </location>
</feature>
<dbReference type="PRINTS" id="PR00171">
    <property type="entry name" value="SUGRTRNSPORT"/>
</dbReference>
<dbReference type="PANTHER" id="PTHR48020:SF12">
    <property type="entry name" value="PROTON MYO-INOSITOL COTRANSPORTER"/>
    <property type="match status" value="1"/>
</dbReference>
<evidence type="ECO:0000313" key="10">
    <source>
        <dbReference type="EMBL" id="WQD38680.1"/>
    </source>
</evidence>
<gene>
    <name evidence="10" type="ORF">U0035_00785</name>
</gene>
<dbReference type="Proteomes" id="UP001325680">
    <property type="component" value="Chromosome"/>
</dbReference>
<feature type="domain" description="Major facilitator superfamily (MFS) profile" evidence="9">
    <location>
        <begin position="11"/>
        <end position="441"/>
    </location>
</feature>
<dbReference type="SUPFAM" id="SSF103473">
    <property type="entry name" value="MFS general substrate transporter"/>
    <property type="match status" value="1"/>
</dbReference>